<keyword evidence="2" id="KW-0812">Transmembrane</keyword>
<name>A0A4U3ADC3_BACMY</name>
<feature type="region of interest" description="Disordered" evidence="1">
    <location>
        <begin position="105"/>
        <end position="138"/>
    </location>
</feature>
<protein>
    <submittedName>
        <fullName evidence="3">RNA-binding protein</fullName>
    </submittedName>
</protein>
<keyword evidence="2" id="KW-0472">Membrane</keyword>
<feature type="region of interest" description="Disordered" evidence="1">
    <location>
        <begin position="41"/>
        <end position="91"/>
    </location>
</feature>
<dbReference type="Proteomes" id="UP000305524">
    <property type="component" value="Unassembled WGS sequence"/>
</dbReference>
<feature type="compositionally biased region" description="Low complexity" evidence="1">
    <location>
        <begin position="63"/>
        <end position="91"/>
    </location>
</feature>
<evidence type="ECO:0000313" key="3">
    <source>
        <dbReference type="EMBL" id="TKI85171.1"/>
    </source>
</evidence>
<keyword evidence="2" id="KW-1133">Transmembrane helix</keyword>
<evidence type="ECO:0000256" key="1">
    <source>
        <dbReference type="SAM" id="MobiDB-lite"/>
    </source>
</evidence>
<comment type="caution">
    <text evidence="3">The sequence shown here is derived from an EMBL/GenBank/DDBJ whole genome shotgun (WGS) entry which is preliminary data.</text>
</comment>
<dbReference type="EMBL" id="SZOD01000227">
    <property type="protein sequence ID" value="TKI85171.1"/>
    <property type="molecule type" value="Genomic_DNA"/>
</dbReference>
<accession>A0A4U3ADC3</accession>
<feature type="transmembrane region" description="Helical" evidence="2">
    <location>
        <begin position="12"/>
        <end position="32"/>
    </location>
</feature>
<proteinExistence type="predicted"/>
<sequence>MNLDINVLLNLMYIPLMLTLPIIVSFCMLKMLKRMIIGDSYMGSSSFSSSVKKDTYSPTVNLNKSSYSNTGNKKSSNSSGYSKSSSSNSSNSDYLIATSLAASSYDSYDSSSSCSSSSYDSGSSSSYDSGSSCDSGGW</sequence>
<organism evidence="3 4">
    <name type="scientific">Bacillus mycoides</name>
    <dbReference type="NCBI Taxonomy" id="1405"/>
    <lineage>
        <taxon>Bacteria</taxon>
        <taxon>Bacillati</taxon>
        <taxon>Bacillota</taxon>
        <taxon>Bacilli</taxon>
        <taxon>Bacillales</taxon>
        <taxon>Bacillaceae</taxon>
        <taxon>Bacillus</taxon>
        <taxon>Bacillus cereus group</taxon>
    </lineage>
</organism>
<reference evidence="3 4" key="1">
    <citation type="journal article" date="2019" name="Environ. Microbiol.">
        <title>An active ?-lactamase is a part of an orchestrated cell wall stress resistance network of Bacillus subtilis and related rhizosphere species.</title>
        <authorList>
            <person name="Bucher T."/>
            <person name="Keren-Paz A."/>
            <person name="Hausser J."/>
            <person name="Olender T."/>
            <person name="Cytryn E."/>
            <person name="Kolodkin-Gal I."/>
        </authorList>
    </citation>
    <scope>NUCLEOTIDE SEQUENCE [LARGE SCALE GENOMIC DNA]</scope>
    <source>
        <strain evidence="3 4">I186</strain>
    </source>
</reference>
<evidence type="ECO:0000313" key="4">
    <source>
        <dbReference type="Proteomes" id="UP000305524"/>
    </source>
</evidence>
<dbReference type="AlphaFoldDB" id="A0A4U3ADC3"/>
<evidence type="ECO:0000256" key="2">
    <source>
        <dbReference type="SAM" id="Phobius"/>
    </source>
</evidence>
<gene>
    <name evidence="3" type="ORF">FC701_11135</name>
</gene>